<evidence type="ECO:0000256" key="7">
    <source>
        <dbReference type="ARBA" id="ARBA00022993"/>
    </source>
</evidence>
<dbReference type="GO" id="GO:0015937">
    <property type="term" value="P:coenzyme A biosynthetic process"/>
    <property type="evidence" value="ECO:0007669"/>
    <property type="project" value="UniProtKB-UniRule"/>
</dbReference>
<dbReference type="SUPFAM" id="SSF52540">
    <property type="entry name" value="P-loop containing nucleoside triphosphate hydrolases"/>
    <property type="match status" value="1"/>
</dbReference>
<evidence type="ECO:0000313" key="10">
    <source>
        <dbReference type="EMBL" id="SCX49420.1"/>
    </source>
</evidence>
<dbReference type="PANTHER" id="PTHR10695">
    <property type="entry name" value="DEPHOSPHO-COA KINASE-RELATED"/>
    <property type="match status" value="1"/>
</dbReference>
<proteinExistence type="inferred from homology"/>
<dbReference type="GeneID" id="23846590"/>
<comment type="function">
    <text evidence="8">Catalyzes the phosphorylation of the 3'-hydroxyl group of dephosphocoenzyme A to form coenzyme A.</text>
</comment>
<reference evidence="10 11" key="1">
    <citation type="submission" date="2016-10" db="EMBL/GenBank/DDBJ databases">
        <authorList>
            <person name="Varghese N."/>
            <person name="Submissions S."/>
        </authorList>
    </citation>
    <scope>NUCLEOTIDE SEQUENCE [LARGE SCALE GENOMIC DNA]</scope>
    <source>
        <strain evidence="10 11">CGMCC 1.12102</strain>
    </source>
</reference>
<keyword evidence="7 8" id="KW-0173">Coenzyme A biosynthesis</keyword>
<dbReference type="PANTHER" id="PTHR10695:SF46">
    <property type="entry name" value="BIFUNCTIONAL COENZYME A SYNTHASE-RELATED"/>
    <property type="match status" value="1"/>
</dbReference>
<dbReference type="GO" id="GO:0004140">
    <property type="term" value="F:dephospho-CoA kinase activity"/>
    <property type="evidence" value="ECO:0007669"/>
    <property type="project" value="UniProtKB-UniRule"/>
</dbReference>
<keyword evidence="5 8" id="KW-0418">Kinase</keyword>
<gene>
    <name evidence="8" type="primary">coaE</name>
    <name evidence="10" type="ORF">SAMN02927897_02142</name>
</gene>
<dbReference type="GO" id="GO:0005737">
    <property type="term" value="C:cytoplasm"/>
    <property type="evidence" value="ECO:0007669"/>
    <property type="project" value="UniProtKB-SubCell"/>
</dbReference>
<feature type="binding site" evidence="8">
    <location>
        <begin position="12"/>
        <end position="17"/>
    </location>
    <ligand>
        <name>ATP</name>
        <dbReference type="ChEBI" id="CHEBI:30616"/>
    </ligand>
</feature>
<dbReference type="EMBL" id="FMUI01000005">
    <property type="protein sequence ID" value="SCX49420.1"/>
    <property type="molecule type" value="Genomic_DNA"/>
</dbReference>
<dbReference type="Gene3D" id="3.40.50.300">
    <property type="entry name" value="P-loop containing nucleotide triphosphate hydrolases"/>
    <property type="match status" value="1"/>
</dbReference>
<evidence type="ECO:0000256" key="1">
    <source>
        <dbReference type="ARBA" id="ARBA00009018"/>
    </source>
</evidence>
<dbReference type="UniPathway" id="UPA00241">
    <property type="reaction ID" value="UER00356"/>
</dbReference>
<keyword evidence="4 8" id="KW-0547">Nucleotide-binding</keyword>
<name>A0A1G4Y7P2_9ENTR</name>
<protein>
    <recommendedName>
        <fullName evidence="8 9">Dephospho-CoA kinase</fullName>
        <ecNumber evidence="8 9">2.7.1.24</ecNumber>
    </recommendedName>
    <alternativeName>
        <fullName evidence="8">Dephosphocoenzyme A kinase</fullName>
    </alternativeName>
</protein>
<keyword evidence="2 8" id="KW-0963">Cytoplasm</keyword>
<sequence length="206" mass="22273">MGYTVALTGGIGSGKSTVANAFAALGVNVIDADIIARQVVEPGSEALRAIVGHFGAEMLHKDGSLNRRLLREHIFASPADKTWLNGLLHPLIQQLTQRQIAQATSPYVLWVVPLLVENQLYDKADRVLVIDVPVETQISRTMQRDGVSREHAEKILAAQASREARIAIADDVIDNNGAPDAIASDVARLHAAYLHYASQAVSQEKP</sequence>
<dbReference type="GO" id="GO:0005524">
    <property type="term" value="F:ATP binding"/>
    <property type="evidence" value="ECO:0007669"/>
    <property type="project" value="UniProtKB-UniRule"/>
</dbReference>
<evidence type="ECO:0000256" key="6">
    <source>
        <dbReference type="ARBA" id="ARBA00022840"/>
    </source>
</evidence>
<dbReference type="PROSITE" id="PS51219">
    <property type="entry name" value="DPCK"/>
    <property type="match status" value="1"/>
</dbReference>
<dbReference type="Pfam" id="PF01121">
    <property type="entry name" value="CoaE"/>
    <property type="match status" value="1"/>
</dbReference>
<evidence type="ECO:0000313" key="11">
    <source>
        <dbReference type="Proteomes" id="UP000183569"/>
    </source>
</evidence>
<dbReference type="FunFam" id="3.40.50.300:FF:000518">
    <property type="entry name" value="Dephospho-CoA kinase"/>
    <property type="match status" value="1"/>
</dbReference>
<evidence type="ECO:0000256" key="9">
    <source>
        <dbReference type="NCBIfam" id="TIGR00152"/>
    </source>
</evidence>
<dbReference type="InterPro" id="IPR001977">
    <property type="entry name" value="Depp_CoAkinase"/>
</dbReference>
<comment type="caution">
    <text evidence="10">The sequence shown here is derived from an EMBL/GenBank/DDBJ whole genome shotgun (WGS) entry which is preliminary data.</text>
</comment>
<dbReference type="HAMAP" id="MF_00376">
    <property type="entry name" value="Dephospho_CoA_kinase"/>
    <property type="match status" value="1"/>
</dbReference>
<dbReference type="EC" id="2.7.1.24" evidence="8 9"/>
<evidence type="ECO:0000256" key="3">
    <source>
        <dbReference type="ARBA" id="ARBA00022679"/>
    </source>
</evidence>
<dbReference type="InterPro" id="IPR027417">
    <property type="entry name" value="P-loop_NTPase"/>
</dbReference>
<dbReference type="Proteomes" id="UP000183569">
    <property type="component" value="Unassembled WGS sequence"/>
</dbReference>
<keyword evidence="3 8" id="KW-0808">Transferase</keyword>
<evidence type="ECO:0000256" key="8">
    <source>
        <dbReference type="HAMAP-Rule" id="MF_00376"/>
    </source>
</evidence>
<evidence type="ECO:0000256" key="5">
    <source>
        <dbReference type="ARBA" id="ARBA00022777"/>
    </source>
</evidence>
<dbReference type="CDD" id="cd02022">
    <property type="entry name" value="DPCK"/>
    <property type="match status" value="1"/>
</dbReference>
<dbReference type="AlphaFoldDB" id="A0A1G4Y7P2"/>
<dbReference type="RefSeq" id="WP_017457939.1">
    <property type="nucleotide sequence ID" value="NZ_FMUI01000005.1"/>
</dbReference>
<comment type="pathway">
    <text evidence="8">Cofactor biosynthesis; coenzyme A biosynthesis; CoA from (R)-pantothenate: step 5/5.</text>
</comment>
<comment type="catalytic activity">
    <reaction evidence="8">
        <text>3'-dephospho-CoA + ATP = ADP + CoA + H(+)</text>
        <dbReference type="Rhea" id="RHEA:18245"/>
        <dbReference type="ChEBI" id="CHEBI:15378"/>
        <dbReference type="ChEBI" id="CHEBI:30616"/>
        <dbReference type="ChEBI" id="CHEBI:57287"/>
        <dbReference type="ChEBI" id="CHEBI:57328"/>
        <dbReference type="ChEBI" id="CHEBI:456216"/>
        <dbReference type="EC" id="2.7.1.24"/>
    </reaction>
</comment>
<comment type="similarity">
    <text evidence="1 8">Belongs to the CoaE family.</text>
</comment>
<dbReference type="NCBIfam" id="TIGR00152">
    <property type="entry name" value="dephospho-CoA kinase"/>
    <property type="match status" value="1"/>
</dbReference>
<accession>A0A1G4Y7P2</accession>
<comment type="subcellular location">
    <subcellularLocation>
        <location evidence="8">Cytoplasm</location>
    </subcellularLocation>
</comment>
<organism evidence="10 11">
    <name type="scientific">Kosakonia sacchari</name>
    <dbReference type="NCBI Taxonomy" id="1158459"/>
    <lineage>
        <taxon>Bacteria</taxon>
        <taxon>Pseudomonadati</taxon>
        <taxon>Pseudomonadota</taxon>
        <taxon>Gammaproteobacteria</taxon>
        <taxon>Enterobacterales</taxon>
        <taxon>Enterobacteriaceae</taxon>
        <taxon>Kosakonia</taxon>
    </lineage>
</organism>
<evidence type="ECO:0000256" key="2">
    <source>
        <dbReference type="ARBA" id="ARBA00022490"/>
    </source>
</evidence>
<keyword evidence="6 8" id="KW-0067">ATP-binding</keyword>
<evidence type="ECO:0000256" key="4">
    <source>
        <dbReference type="ARBA" id="ARBA00022741"/>
    </source>
</evidence>